<evidence type="ECO:0000313" key="2">
    <source>
        <dbReference type="EMBL" id="RSL14942.1"/>
    </source>
</evidence>
<dbReference type="InterPro" id="IPR052022">
    <property type="entry name" value="26kDa_periplasmic_antigen"/>
</dbReference>
<protein>
    <recommendedName>
        <fullName evidence="4">SIMPL domain-containing protein</fullName>
    </recommendedName>
</protein>
<dbReference type="PIRSF" id="PIRSF029033">
    <property type="entry name" value="UCP029033"/>
    <property type="match status" value="1"/>
</dbReference>
<keyword evidence="3" id="KW-1185">Reference proteome</keyword>
<organism evidence="2 3">
    <name type="scientific">Edaphobacter aggregans</name>
    <dbReference type="NCBI Taxonomy" id="570835"/>
    <lineage>
        <taxon>Bacteria</taxon>
        <taxon>Pseudomonadati</taxon>
        <taxon>Acidobacteriota</taxon>
        <taxon>Terriglobia</taxon>
        <taxon>Terriglobales</taxon>
        <taxon>Acidobacteriaceae</taxon>
        <taxon>Edaphobacter</taxon>
    </lineage>
</organism>
<dbReference type="InterPro" id="IPR016907">
    <property type="entry name" value="UCP029033"/>
</dbReference>
<dbReference type="PANTHER" id="PTHR34387:SF2">
    <property type="entry name" value="SLR1258 PROTEIN"/>
    <property type="match status" value="1"/>
</dbReference>
<dbReference type="Gene3D" id="3.30.70.2970">
    <property type="entry name" value="Protein of unknown function (DUF541), domain 2"/>
    <property type="match status" value="1"/>
</dbReference>
<dbReference type="GO" id="GO:0006974">
    <property type="term" value="P:DNA damage response"/>
    <property type="evidence" value="ECO:0007669"/>
    <property type="project" value="TreeGrafter"/>
</dbReference>
<dbReference type="InterPro" id="IPR007497">
    <property type="entry name" value="SIMPL/DUF541"/>
</dbReference>
<evidence type="ECO:0008006" key="4">
    <source>
        <dbReference type="Google" id="ProtNLM"/>
    </source>
</evidence>
<dbReference type="Proteomes" id="UP000269669">
    <property type="component" value="Unassembled WGS sequence"/>
</dbReference>
<reference evidence="2 3" key="1">
    <citation type="submission" date="2018-12" db="EMBL/GenBank/DDBJ databases">
        <title>Sequencing of bacterial isolates from soil warming experiment in Harvard Forest, Massachusetts, USA.</title>
        <authorList>
            <person name="Deangelis K."/>
        </authorList>
    </citation>
    <scope>NUCLEOTIDE SEQUENCE [LARGE SCALE GENOMIC DNA]</scope>
    <source>
        <strain evidence="2 3">EB153</strain>
    </source>
</reference>
<gene>
    <name evidence="2" type="ORF">EDE15_0412</name>
</gene>
<dbReference type="AlphaFoldDB" id="A0A3R9NVY2"/>
<accession>A0A3R9NVY2</accession>
<dbReference type="Pfam" id="PF04402">
    <property type="entry name" value="SIMPL"/>
    <property type="match status" value="1"/>
</dbReference>
<feature type="region of interest" description="Disordered" evidence="1">
    <location>
        <begin position="220"/>
        <end position="239"/>
    </location>
</feature>
<dbReference type="RefSeq" id="WP_260472621.1">
    <property type="nucleotide sequence ID" value="NZ_RSDW01000001.1"/>
</dbReference>
<dbReference type="PANTHER" id="PTHR34387">
    <property type="entry name" value="SLR1258 PROTEIN"/>
    <property type="match status" value="1"/>
</dbReference>
<sequence length="259" mass="27441">MDNQRFSHSFASATVLGLCLLLGLAIGGWVLGSQIRDIKLADRYVTVKGLVERTVKSDSAIWPVMFKEAGNDLPQVFAKSESDKNAVLKFMADQGITLQEITIGQIQVTDKQANEFGNNPTGPRYVVQQTVTVHSSDVDKIARAGQKTAELVQAGIVVGGGYGQGIGYRFNGLNALKPDMITEATKNARAAADRFAADSGSHVGAIRSANQGVFSISAADAGGASTPNEEVGGGGEQQADASMMKKVRVVSTIDYYLVR</sequence>
<proteinExistence type="predicted"/>
<evidence type="ECO:0000256" key="1">
    <source>
        <dbReference type="SAM" id="MobiDB-lite"/>
    </source>
</evidence>
<dbReference type="EMBL" id="RSDW01000001">
    <property type="protein sequence ID" value="RSL14942.1"/>
    <property type="molecule type" value="Genomic_DNA"/>
</dbReference>
<evidence type="ECO:0000313" key="3">
    <source>
        <dbReference type="Proteomes" id="UP000269669"/>
    </source>
</evidence>
<comment type="caution">
    <text evidence="2">The sequence shown here is derived from an EMBL/GenBank/DDBJ whole genome shotgun (WGS) entry which is preliminary data.</text>
</comment>
<name>A0A3R9NVY2_9BACT</name>